<protein>
    <submittedName>
        <fullName evidence="1">Uncharacterized protein</fullName>
    </submittedName>
</protein>
<comment type="caution">
    <text evidence="1">The sequence shown here is derived from an EMBL/GenBank/DDBJ whole genome shotgun (WGS) entry which is preliminary data.</text>
</comment>
<dbReference type="AlphaFoldDB" id="A0A8H3HYU0"/>
<dbReference type="EMBL" id="CAJPDT010000004">
    <property type="protein sequence ID" value="CAF9908122.1"/>
    <property type="molecule type" value="Genomic_DNA"/>
</dbReference>
<feature type="non-terminal residue" evidence="1">
    <location>
        <position position="1"/>
    </location>
</feature>
<evidence type="ECO:0000313" key="1">
    <source>
        <dbReference type="EMBL" id="CAF9908122.1"/>
    </source>
</evidence>
<reference evidence="1" key="1">
    <citation type="submission" date="2021-03" db="EMBL/GenBank/DDBJ databases">
        <authorList>
            <person name="Tagirdzhanova G."/>
        </authorList>
    </citation>
    <scope>NUCLEOTIDE SEQUENCE</scope>
</reference>
<gene>
    <name evidence="1" type="ORF">IMSHALPRED_006585</name>
</gene>
<accession>A0A8H3HYU0</accession>
<keyword evidence="2" id="KW-1185">Reference proteome</keyword>
<name>A0A8H3HYU0_9LECA</name>
<sequence>AWTPCERECEVVTTQLGDVEANMCTACREAFLALPEAERLKMLRGFNERACGWNRVV</sequence>
<proteinExistence type="predicted"/>
<evidence type="ECO:0000313" key="2">
    <source>
        <dbReference type="Proteomes" id="UP000664534"/>
    </source>
</evidence>
<dbReference type="Proteomes" id="UP000664534">
    <property type="component" value="Unassembled WGS sequence"/>
</dbReference>
<organism evidence="1 2">
    <name type="scientific">Imshaugia aleurites</name>
    <dbReference type="NCBI Taxonomy" id="172621"/>
    <lineage>
        <taxon>Eukaryota</taxon>
        <taxon>Fungi</taxon>
        <taxon>Dikarya</taxon>
        <taxon>Ascomycota</taxon>
        <taxon>Pezizomycotina</taxon>
        <taxon>Lecanoromycetes</taxon>
        <taxon>OSLEUM clade</taxon>
        <taxon>Lecanoromycetidae</taxon>
        <taxon>Lecanorales</taxon>
        <taxon>Lecanorineae</taxon>
        <taxon>Parmeliaceae</taxon>
        <taxon>Imshaugia</taxon>
    </lineage>
</organism>